<dbReference type="AlphaFoldDB" id="A0A1G6GF41"/>
<evidence type="ECO:0000313" key="2">
    <source>
        <dbReference type="EMBL" id="SDB80628.1"/>
    </source>
</evidence>
<name>A0A1G6GF41_9ACTN</name>
<dbReference type="GO" id="GO:0016740">
    <property type="term" value="F:transferase activity"/>
    <property type="evidence" value="ECO:0007669"/>
    <property type="project" value="UniProtKB-KW"/>
</dbReference>
<keyword evidence="2" id="KW-0808">Transferase</keyword>
<dbReference type="Gene3D" id="3.40.50.2000">
    <property type="entry name" value="Glycogen Phosphorylase B"/>
    <property type="match status" value="1"/>
</dbReference>
<accession>A0A1G6GF41</accession>
<dbReference type="Proteomes" id="UP000199086">
    <property type="component" value="Unassembled WGS sequence"/>
</dbReference>
<evidence type="ECO:0000256" key="1">
    <source>
        <dbReference type="SAM" id="MobiDB-lite"/>
    </source>
</evidence>
<reference evidence="2 3" key="1">
    <citation type="submission" date="2016-06" db="EMBL/GenBank/DDBJ databases">
        <authorList>
            <person name="Olsen C.W."/>
            <person name="Carey S."/>
            <person name="Hinshaw L."/>
            <person name="Karasin A.I."/>
        </authorList>
    </citation>
    <scope>NUCLEOTIDE SEQUENCE [LARGE SCALE GENOMIC DNA]</scope>
    <source>
        <strain evidence="2 3">LZ-22</strain>
    </source>
</reference>
<dbReference type="RefSeq" id="WP_217634011.1">
    <property type="nucleotide sequence ID" value="NZ_FMYF01000002.1"/>
</dbReference>
<dbReference type="EMBL" id="FMYF01000002">
    <property type="protein sequence ID" value="SDB80628.1"/>
    <property type="molecule type" value="Genomic_DNA"/>
</dbReference>
<feature type="region of interest" description="Disordered" evidence="1">
    <location>
        <begin position="171"/>
        <end position="190"/>
    </location>
</feature>
<protein>
    <submittedName>
        <fullName evidence="2">Spore coat polysaccharide biosynthesis protein SpsG, predicted glycosyltransferase</fullName>
    </submittedName>
</protein>
<keyword evidence="3" id="KW-1185">Reference proteome</keyword>
<evidence type="ECO:0000313" key="3">
    <source>
        <dbReference type="Proteomes" id="UP000199086"/>
    </source>
</evidence>
<sequence length="370" mass="38052">MRNDGRTGTDDPTTPRIGLRCDGGPQMGVGHVLRQLALAEEFIARGIEVTLLGTVQGSPLVDGLLGAHGLAMTPVGDDAAALVATVRDLGLDVVMLDGYQLPVALGTALRAAGIPVATMVDGRFGLDQDADLYIDQNFGAVRDPGIPVDRQVLAGIGYALLRDVVRSRRGARSRSGPLDTPGARGPYTAPATEGRPRVLCVFGGTDAYGAALTVVPLLLSTGAPVEVVAVAANEGIAAELRTSPTGPDQVLEVIGPVSDLPGLAATCDGVVSAAGTSIWEFFCLGVPTALVAVVPNQLVGYDQVLEADLVAPVGLLPDLREEPGASTGREVLHRFVTDAAWREGLGARGAALVDGDGRVRVADAMLALRP</sequence>
<gene>
    <name evidence="2" type="ORF">GA0111570_102419</name>
</gene>
<organism evidence="2 3">
    <name type="scientific">Raineyella antarctica</name>
    <dbReference type="NCBI Taxonomy" id="1577474"/>
    <lineage>
        <taxon>Bacteria</taxon>
        <taxon>Bacillati</taxon>
        <taxon>Actinomycetota</taxon>
        <taxon>Actinomycetes</taxon>
        <taxon>Propionibacteriales</taxon>
        <taxon>Propionibacteriaceae</taxon>
        <taxon>Raineyella</taxon>
    </lineage>
</organism>
<dbReference type="Gene3D" id="3.40.50.11190">
    <property type="match status" value="1"/>
</dbReference>
<dbReference type="STRING" id="1577474.GA0111570_102419"/>
<proteinExistence type="predicted"/>
<dbReference type="SUPFAM" id="SSF53756">
    <property type="entry name" value="UDP-Glycosyltransferase/glycogen phosphorylase"/>
    <property type="match status" value="1"/>
</dbReference>